<evidence type="ECO:0000256" key="5">
    <source>
        <dbReference type="ARBA" id="ARBA00023163"/>
    </source>
</evidence>
<dbReference type="PANTHER" id="PTHR46796">
    <property type="entry name" value="HTH-TYPE TRANSCRIPTIONAL ACTIVATOR RHAS-RELATED"/>
    <property type="match status" value="1"/>
</dbReference>
<dbReference type="InterPro" id="IPR018062">
    <property type="entry name" value="HTH_AraC-typ_CS"/>
</dbReference>
<dbReference type="InterPro" id="IPR018060">
    <property type="entry name" value="HTH_AraC"/>
</dbReference>
<dbReference type="RefSeq" id="WP_162644913.1">
    <property type="nucleotide sequence ID" value="NZ_CP048286.1"/>
</dbReference>
<keyword evidence="4" id="KW-0010">Activator</keyword>
<dbReference type="PROSITE" id="PS00041">
    <property type="entry name" value="HTH_ARAC_FAMILY_1"/>
    <property type="match status" value="1"/>
</dbReference>
<dbReference type="PROSITE" id="PS01124">
    <property type="entry name" value="HTH_ARAC_FAMILY_2"/>
    <property type="match status" value="1"/>
</dbReference>
<keyword evidence="2" id="KW-0805">Transcription regulation</keyword>
<organism evidence="7 8">
    <name type="scientific">Paenibacillus rhizovicinus</name>
    <dbReference type="NCBI Taxonomy" id="2704463"/>
    <lineage>
        <taxon>Bacteria</taxon>
        <taxon>Bacillati</taxon>
        <taxon>Bacillota</taxon>
        <taxon>Bacilli</taxon>
        <taxon>Bacillales</taxon>
        <taxon>Paenibacillaceae</taxon>
        <taxon>Paenibacillus</taxon>
    </lineage>
</organism>
<proteinExistence type="predicted"/>
<dbReference type="GO" id="GO:0003700">
    <property type="term" value="F:DNA-binding transcription factor activity"/>
    <property type="evidence" value="ECO:0007669"/>
    <property type="project" value="InterPro"/>
</dbReference>
<evidence type="ECO:0000313" key="8">
    <source>
        <dbReference type="Proteomes" id="UP000479114"/>
    </source>
</evidence>
<evidence type="ECO:0000313" key="7">
    <source>
        <dbReference type="EMBL" id="QHW34761.1"/>
    </source>
</evidence>
<dbReference type="Pfam" id="PF12833">
    <property type="entry name" value="HTH_18"/>
    <property type="match status" value="1"/>
</dbReference>
<dbReference type="Pfam" id="PF02311">
    <property type="entry name" value="AraC_binding"/>
    <property type="match status" value="1"/>
</dbReference>
<feature type="domain" description="HTH araC/xylS-type" evidence="6">
    <location>
        <begin position="198"/>
        <end position="296"/>
    </location>
</feature>
<dbReference type="SUPFAM" id="SSF51215">
    <property type="entry name" value="Regulatory protein AraC"/>
    <property type="match status" value="1"/>
</dbReference>
<dbReference type="InterPro" id="IPR003313">
    <property type="entry name" value="AraC-bd"/>
</dbReference>
<evidence type="ECO:0000256" key="4">
    <source>
        <dbReference type="ARBA" id="ARBA00023159"/>
    </source>
</evidence>
<dbReference type="InterPro" id="IPR014710">
    <property type="entry name" value="RmlC-like_jellyroll"/>
</dbReference>
<dbReference type="InterPro" id="IPR009057">
    <property type="entry name" value="Homeodomain-like_sf"/>
</dbReference>
<dbReference type="SMART" id="SM00342">
    <property type="entry name" value="HTH_ARAC"/>
    <property type="match status" value="1"/>
</dbReference>
<accession>A0A6C0P8P3</accession>
<keyword evidence="8" id="KW-1185">Reference proteome</keyword>
<keyword evidence="3" id="KW-0238">DNA-binding</keyword>
<evidence type="ECO:0000256" key="3">
    <source>
        <dbReference type="ARBA" id="ARBA00023125"/>
    </source>
</evidence>
<sequence>MEKTSFSPKGTVMSNLEPDLAALHPQETLDALRDFRFAPYITLAHIFHAPRDWGFSNRTLKQYALNYVIDGKGEFAVEGETHQVAKGDVFFYRPYETHGLRALPGRPFLSITIVFHFADLPFPLEDVFAGMHMLGRYNGRSVEHQFAELVAKYRLPGAPNRLACQSLLLAILARVSQQPAAGAEADAAGPSSNVARLMLVKNHIENRLEEPLDVPELERLTGLTWNYLIPEFKKAFGTTPMQFLIWARISKAKELALQTPLSFGEIAERVGYHDVHAFGKMFKKKTGMSLTDFCSSIYVTDHRNQWPEQR</sequence>
<dbReference type="PANTHER" id="PTHR46796:SF13">
    <property type="entry name" value="HTH-TYPE TRANSCRIPTIONAL ACTIVATOR RHAS"/>
    <property type="match status" value="1"/>
</dbReference>
<protein>
    <submittedName>
        <fullName evidence="7">AraC family transcriptional regulator</fullName>
    </submittedName>
</protein>
<dbReference type="InterPro" id="IPR037923">
    <property type="entry name" value="HTH-like"/>
</dbReference>
<dbReference type="KEGG" id="prz:GZH47_30835"/>
<keyword evidence="5" id="KW-0804">Transcription</keyword>
<evidence type="ECO:0000256" key="1">
    <source>
        <dbReference type="ARBA" id="ARBA00022490"/>
    </source>
</evidence>
<dbReference type="Gene3D" id="1.10.10.60">
    <property type="entry name" value="Homeodomain-like"/>
    <property type="match status" value="1"/>
</dbReference>
<dbReference type="GO" id="GO:0043565">
    <property type="term" value="F:sequence-specific DNA binding"/>
    <property type="evidence" value="ECO:0007669"/>
    <property type="project" value="InterPro"/>
</dbReference>
<gene>
    <name evidence="7" type="ORF">GZH47_30835</name>
</gene>
<dbReference type="Proteomes" id="UP000479114">
    <property type="component" value="Chromosome"/>
</dbReference>
<dbReference type="Gene3D" id="2.60.120.10">
    <property type="entry name" value="Jelly Rolls"/>
    <property type="match status" value="1"/>
</dbReference>
<reference evidence="7 8" key="1">
    <citation type="submission" date="2020-02" db="EMBL/GenBank/DDBJ databases">
        <title>Paenibacillus sp. nov., isolated from rhizosphere soil of tomato.</title>
        <authorList>
            <person name="Weon H.-Y."/>
            <person name="Lee S.A."/>
        </authorList>
    </citation>
    <scope>NUCLEOTIDE SEQUENCE [LARGE SCALE GENOMIC DNA]</scope>
    <source>
        <strain evidence="7 8">14171R-81</strain>
    </source>
</reference>
<keyword evidence="1" id="KW-0963">Cytoplasm</keyword>
<dbReference type="InterPro" id="IPR050204">
    <property type="entry name" value="AraC_XylS_family_regulators"/>
</dbReference>
<dbReference type="EMBL" id="CP048286">
    <property type="protein sequence ID" value="QHW34761.1"/>
    <property type="molecule type" value="Genomic_DNA"/>
</dbReference>
<evidence type="ECO:0000256" key="2">
    <source>
        <dbReference type="ARBA" id="ARBA00023015"/>
    </source>
</evidence>
<dbReference type="SUPFAM" id="SSF46689">
    <property type="entry name" value="Homeodomain-like"/>
    <property type="match status" value="2"/>
</dbReference>
<name>A0A6C0P8P3_9BACL</name>
<dbReference type="AlphaFoldDB" id="A0A6C0P8P3"/>
<evidence type="ECO:0000259" key="6">
    <source>
        <dbReference type="PROSITE" id="PS01124"/>
    </source>
</evidence>